<evidence type="ECO:0000313" key="4">
    <source>
        <dbReference type="Proteomes" id="UP001597483"/>
    </source>
</evidence>
<keyword evidence="4" id="KW-1185">Reference proteome</keyword>
<dbReference type="SUPFAM" id="SSF56529">
    <property type="entry name" value="FAH"/>
    <property type="match status" value="1"/>
</dbReference>
<dbReference type="EMBL" id="JBHUKS010000006">
    <property type="protein sequence ID" value="MFD2467854.1"/>
    <property type="molecule type" value="Genomic_DNA"/>
</dbReference>
<dbReference type="Proteomes" id="UP001597483">
    <property type="component" value="Unassembled WGS sequence"/>
</dbReference>
<evidence type="ECO:0000256" key="1">
    <source>
        <dbReference type="ARBA" id="ARBA00023239"/>
    </source>
</evidence>
<evidence type="ECO:0000259" key="2">
    <source>
        <dbReference type="Pfam" id="PF01557"/>
    </source>
</evidence>
<organism evidence="3 4">
    <name type="scientific">Amycolatopsis silviterrae</name>
    <dbReference type="NCBI Taxonomy" id="1656914"/>
    <lineage>
        <taxon>Bacteria</taxon>
        <taxon>Bacillati</taxon>
        <taxon>Actinomycetota</taxon>
        <taxon>Actinomycetes</taxon>
        <taxon>Pseudonocardiales</taxon>
        <taxon>Pseudonocardiaceae</taxon>
        <taxon>Amycolatopsis</taxon>
    </lineage>
</organism>
<dbReference type="PANTHER" id="PTHR30143">
    <property type="entry name" value="ACID HYDRATASE"/>
    <property type="match status" value="1"/>
</dbReference>
<dbReference type="RefSeq" id="WP_378302954.1">
    <property type="nucleotide sequence ID" value="NZ_JBHUKS010000006.1"/>
</dbReference>
<evidence type="ECO:0000313" key="3">
    <source>
        <dbReference type="EMBL" id="MFD2467854.1"/>
    </source>
</evidence>
<dbReference type="InterPro" id="IPR036663">
    <property type="entry name" value="Fumarylacetoacetase_C_sf"/>
</dbReference>
<name>A0ABW5H541_9PSEU</name>
<sequence length="253" mass="25667">MQNPSVTDLAERLQHAARTGVPADPADIPGLAEAYAVAQAQRHLSEATGDRVIGYKIGLTSGPARKAFAATEPTAGHLVASRLLEPGKPVTATGLFRPKAEVEIAFVLASPIGGPNVTAADVRDATAAVAPAFEIVDTRWRGGPTSLPMLVADNTNAAAAVVGAQVPLPADLPAQTSILRIGTQTVPGAATAVMGDPAEAVAWLARHLARSGNRLEAGDIVLSGTLSTPAPIHAGDRLEAEISGVGGISVEVV</sequence>
<dbReference type="InterPro" id="IPR050772">
    <property type="entry name" value="Hydratase-Decarb/MhpD_sf"/>
</dbReference>
<proteinExistence type="predicted"/>
<comment type="caution">
    <text evidence="3">The sequence shown here is derived from an EMBL/GenBank/DDBJ whole genome shotgun (WGS) entry which is preliminary data.</text>
</comment>
<keyword evidence="1" id="KW-0456">Lyase</keyword>
<dbReference type="InterPro" id="IPR011234">
    <property type="entry name" value="Fumarylacetoacetase-like_C"/>
</dbReference>
<dbReference type="Pfam" id="PF01557">
    <property type="entry name" value="FAA_hydrolase"/>
    <property type="match status" value="1"/>
</dbReference>
<feature type="domain" description="Fumarylacetoacetase-like C-terminal" evidence="2">
    <location>
        <begin position="79"/>
        <end position="252"/>
    </location>
</feature>
<reference evidence="4" key="1">
    <citation type="journal article" date="2019" name="Int. J. Syst. Evol. Microbiol.">
        <title>The Global Catalogue of Microorganisms (GCM) 10K type strain sequencing project: providing services to taxonomists for standard genome sequencing and annotation.</title>
        <authorList>
            <consortium name="The Broad Institute Genomics Platform"/>
            <consortium name="The Broad Institute Genome Sequencing Center for Infectious Disease"/>
            <person name="Wu L."/>
            <person name="Ma J."/>
        </authorList>
    </citation>
    <scope>NUCLEOTIDE SEQUENCE [LARGE SCALE GENOMIC DNA]</scope>
    <source>
        <strain evidence="4">CGMCC 4.7641</strain>
    </source>
</reference>
<accession>A0ABW5H541</accession>
<gene>
    <name evidence="3" type="ORF">ACFSVL_10640</name>
</gene>
<dbReference type="PANTHER" id="PTHR30143:SF0">
    <property type="entry name" value="2-KETO-4-PENTENOATE HYDRATASE"/>
    <property type="match status" value="1"/>
</dbReference>
<dbReference type="Gene3D" id="3.90.850.10">
    <property type="entry name" value="Fumarylacetoacetase-like, C-terminal domain"/>
    <property type="match status" value="1"/>
</dbReference>
<protein>
    <submittedName>
        <fullName evidence="3">2-keto-4-pentenoate hydratase</fullName>
    </submittedName>
</protein>